<dbReference type="InterPro" id="IPR029787">
    <property type="entry name" value="Nucleotide_cyclase"/>
</dbReference>
<proteinExistence type="predicted"/>
<evidence type="ECO:0000256" key="2">
    <source>
        <dbReference type="SAM" id="Coils"/>
    </source>
</evidence>
<protein>
    <recommendedName>
        <fullName evidence="1">diguanylate cyclase</fullName>
        <ecNumber evidence="1">2.7.7.65</ecNumber>
    </recommendedName>
</protein>
<dbReference type="GO" id="GO:1902201">
    <property type="term" value="P:negative regulation of bacterial-type flagellum-dependent cell motility"/>
    <property type="evidence" value="ECO:0007669"/>
    <property type="project" value="TreeGrafter"/>
</dbReference>
<feature type="transmembrane region" description="Helical" evidence="3">
    <location>
        <begin position="6"/>
        <end position="30"/>
    </location>
</feature>
<keyword evidence="3" id="KW-1133">Transmembrane helix</keyword>
<dbReference type="InterPro" id="IPR043128">
    <property type="entry name" value="Rev_trsase/Diguanyl_cyclase"/>
</dbReference>
<dbReference type="RefSeq" id="WP_252851516.1">
    <property type="nucleotide sequence ID" value="NZ_JAMXLR010000024.1"/>
</dbReference>
<evidence type="ECO:0000313" key="5">
    <source>
        <dbReference type="EMBL" id="MCO6043409.1"/>
    </source>
</evidence>
<organism evidence="5 6">
    <name type="scientific">Aeoliella straminimaris</name>
    <dbReference type="NCBI Taxonomy" id="2954799"/>
    <lineage>
        <taxon>Bacteria</taxon>
        <taxon>Pseudomonadati</taxon>
        <taxon>Planctomycetota</taxon>
        <taxon>Planctomycetia</taxon>
        <taxon>Pirellulales</taxon>
        <taxon>Lacipirellulaceae</taxon>
        <taxon>Aeoliella</taxon>
    </lineage>
</organism>
<gene>
    <name evidence="5" type="ORF">NG895_05775</name>
</gene>
<dbReference type="EC" id="2.7.7.65" evidence="1"/>
<dbReference type="EMBL" id="JAMXLR010000024">
    <property type="protein sequence ID" value="MCO6043409.1"/>
    <property type="molecule type" value="Genomic_DNA"/>
</dbReference>
<comment type="caution">
    <text evidence="5">The sequence shown here is derived from an EMBL/GenBank/DDBJ whole genome shotgun (WGS) entry which is preliminary data.</text>
</comment>
<evidence type="ECO:0000256" key="3">
    <source>
        <dbReference type="SAM" id="Phobius"/>
    </source>
</evidence>
<dbReference type="GO" id="GO:0043709">
    <property type="term" value="P:cell adhesion involved in single-species biofilm formation"/>
    <property type="evidence" value="ECO:0007669"/>
    <property type="project" value="TreeGrafter"/>
</dbReference>
<dbReference type="GO" id="GO:0052621">
    <property type="term" value="F:diguanylate cyclase activity"/>
    <property type="evidence" value="ECO:0007669"/>
    <property type="project" value="UniProtKB-EC"/>
</dbReference>
<reference evidence="5" key="1">
    <citation type="submission" date="2022-06" db="EMBL/GenBank/DDBJ databases">
        <title>Aeoliella straminimaris, a novel planctomycete from sediments.</title>
        <authorList>
            <person name="Vitorino I.R."/>
            <person name="Lage O.M."/>
        </authorList>
    </citation>
    <scope>NUCLEOTIDE SEQUENCE</scope>
    <source>
        <strain evidence="5">ICT_H6.2</strain>
    </source>
</reference>
<sequence length="313" mass="34305">MELFDWFSGVLVGIPVTMSLAAVALLGYVFGRRTRVVEPSNLAAVGPRELHRAARVARQMEDTIDELRQQLAEHRNFVDRFKHKVDEASMYDPRSALNLLSNESEEIILPTLKLASRLSHAYDELRQQSQVLSNFTEGRTDPVTGLGNTPAFEEQLQLALGDRTRGGPPASIALVSVEPPAELTPGSDEHREFIKRVATEVERCVRGHDYIARLGGAEFAVLMPKTPLSGARVFGTRLRRQLIANRQLEAGCGIAEALPADTAQGWLSRADSALYSARAVGGAAQYLHTGEGLQVDNEPVERVALVEAEMVEV</sequence>
<dbReference type="Proteomes" id="UP001155241">
    <property type="component" value="Unassembled WGS sequence"/>
</dbReference>
<keyword evidence="6" id="KW-1185">Reference proteome</keyword>
<dbReference type="CDD" id="cd01949">
    <property type="entry name" value="GGDEF"/>
    <property type="match status" value="1"/>
</dbReference>
<dbReference type="SMART" id="SM00267">
    <property type="entry name" value="GGDEF"/>
    <property type="match status" value="1"/>
</dbReference>
<feature type="domain" description="GGDEF" evidence="4">
    <location>
        <begin position="168"/>
        <end position="290"/>
    </location>
</feature>
<evidence type="ECO:0000256" key="1">
    <source>
        <dbReference type="ARBA" id="ARBA00012528"/>
    </source>
</evidence>
<name>A0A9X2JHZ1_9BACT</name>
<dbReference type="Pfam" id="PF00990">
    <property type="entry name" value="GGDEF"/>
    <property type="match status" value="1"/>
</dbReference>
<dbReference type="Gene3D" id="3.30.70.270">
    <property type="match status" value="1"/>
</dbReference>
<accession>A0A9X2JHZ1</accession>
<dbReference type="NCBIfam" id="TIGR00254">
    <property type="entry name" value="GGDEF"/>
    <property type="match status" value="1"/>
</dbReference>
<dbReference type="PANTHER" id="PTHR45138">
    <property type="entry name" value="REGULATORY COMPONENTS OF SENSORY TRANSDUCTION SYSTEM"/>
    <property type="match status" value="1"/>
</dbReference>
<keyword evidence="3" id="KW-0812">Transmembrane</keyword>
<feature type="coiled-coil region" evidence="2">
    <location>
        <begin position="50"/>
        <end position="84"/>
    </location>
</feature>
<evidence type="ECO:0000313" key="6">
    <source>
        <dbReference type="Proteomes" id="UP001155241"/>
    </source>
</evidence>
<dbReference type="GO" id="GO:0005886">
    <property type="term" value="C:plasma membrane"/>
    <property type="evidence" value="ECO:0007669"/>
    <property type="project" value="TreeGrafter"/>
</dbReference>
<dbReference type="PANTHER" id="PTHR45138:SF24">
    <property type="entry name" value="DIGUANYLATE CYCLASE DGCC-RELATED"/>
    <property type="match status" value="1"/>
</dbReference>
<keyword evidence="2" id="KW-0175">Coiled coil</keyword>
<dbReference type="PROSITE" id="PS50887">
    <property type="entry name" value="GGDEF"/>
    <property type="match status" value="1"/>
</dbReference>
<dbReference type="InterPro" id="IPR050469">
    <property type="entry name" value="Diguanylate_Cyclase"/>
</dbReference>
<keyword evidence="3" id="KW-0472">Membrane</keyword>
<dbReference type="InterPro" id="IPR000160">
    <property type="entry name" value="GGDEF_dom"/>
</dbReference>
<evidence type="ECO:0000259" key="4">
    <source>
        <dbReference type="PROSITE" id="PS50887"/>
    </source>
</evidence>
<dbReference type="AlphaFoldDB" id="A0A9X2JHZ1"/>
<dbReference type="SUPFAM" id="SSF55073">
    <property type="entry name" value="Nucleotide cyclase"/>
    <property type="match status" value="1"/>
</dbReference>